<dbReference type="InterPro" id="IPR029787">
    <property type="entry name" value="Nucleotide_cyclase"/>
</dbReference>
<evidence type="ECO:0000313" key="4">
    <source>
        <dbReference type="Proteomes" id="UP000193355"/>
    </source>
</evidence>
<organism evidence="3 4">
    <name type="scientific">Dethiosulfovibrio salsuginis</name>
    <dbReference type="NCBI Taxonomy" id="561720"/>
    <lineage>
        <taxon>Bacteria</taxon>
        <taxon>Thermotogati</taxon>
        <taxon>Synergistota</taxon>
        <taxon>Synergistia</taxon>
        <taxon>Synergistales</taxon>
        <taxon>Dethiosulfovibrionaceae</taxon>
        <taxon>Dethiosulfovibrio</taxon>
    </lineage>
</organism>
<dbReference type="SMART" id="SM00267">
    <property type="entry name" value="GGDEF"/>
    <property type="match status" value="1"/>
</dbReference>
<keyword evidence="1" id="KW-0812">Transmembrane</keyword>
<gene>
    <name evidence="3" type="ORF">SAMN06275492_13222</name>
</gene>
<dbReference type="InterPro" id="IPR043128">
    <property type="entry name" value="Rev_trsase/Diguanyl_cyclase"/>
</dbReference>
<dbReference type="CDD" id="cd01949">
    <property type="entry name" value="GGDEF"/>
    <property type="match status" value="1"/>
</dbReference>
<reference evidence="4" key="1">
    <citation type="submission" date="2017-04" db="EMBL/GenBank/DDBJ databases">
        <authorList>
            <person name="Varghese N."/>
            <person name="Submissions S."/>
        </authorList>
    </citation>
    <scope>NUCLEOTIDE SEQUENCE [LARGE SCALE GENOMIC DNA]</scope>
    <source>
        <strain evidence="4">USBA 82</strain>
    </source>
</reference>
<name>A0A1X7KP44_9BACT</name>
<sequence length="398" mass="45313">MKDNLNRCLMVYVIASLAYMGLSVYTSWHDTMRGVDRQLELAALALPGMLAPDFHDRATDSESISLDEELRNREVFGQYVKRANLAWIYTLIEQDGRFFFAAPNVSDQEAAEQLRWYYYPYPEIPGQFIEAYKTETPVWVSYSDRWGHFRSVAYPLRSRGGRLFLACADYDISFVKAVLIREAFFSCCVAALFLLVAIPFFLAYRKHARAMEGLVLDLERYSNDLESMVRDRTQGLNNALEELEDLANRDYLTGIYNRRYGMETLKRMTDPESGYRGWLLLVDLDDFKGINDTLGHQTGDDLLQQVGAVLSDISGEEDLPIRYGGDEFIVICPDCKDGEIDGKVDTVKKAILELGDRRGCPLSVSIGATRIVPGIPVRFIIDEADRCLYSDKKRAKLP</sequence>
<dbReference type="PROSITE" id="PS50887">
    <property type="entry name" value="GGDEF"/>
    <property type="match status" value="1"/>
</dbReference>
<feature type="domain" description="GGDEF" evidence="2">
    <location>
        <begin position="275"/>
        <end position="398"/>
    </location>
</feature>
<dbReference type="STRING" id="561720.SAMN06275492_13222"/>
<dbReference type="InterPro" id="IPR000160">
    <property type="entry name" value="GGDEF_dom"/>
</dbReference>
<dbReference type="Pfam" id="PF00990">
    <property type="entry name" value="GGDEF"/>
    <property type="match status" value="1"/>
</dbReference>
<protein>
    <submittedName>
        <fullName evidence="3">Diguanylate cyclase (GGDEF) domain-containing protein</fullName>
    </submittedName>
</protein>
<keyword evidence="1" id="KW-1133">Transmembrane helix</keyword>
<dbReference type="AlphaFoldDB" id="A0A1X7KP44"/>
<keyword evidence="4" id="KW-1185">Reference proteome</keyword>
<proteinExistence type="predicted"/>
<keyword evidence="1" id="KW-0472">Membrane</keyword>
<evidence type="ECO:0000259" key="2">
    <source>
        <dbReference type="PROSITE" id="PS50887"/>
    </source>
</evidence>
<dbReference type="PANTHER" id="PTHR45138:SF9">
    <property type="entry name" value="DIGUANYLATE CYCLASE DGCM-RELATED"/>
    <property type="match status" value="1"/>
</dbReference>
<dbReference type="NCBIfam" id="TIGR00254">
    <property type="entry name" value="GGDEF"/>
    <property type="match status" value="1"/>
</dbReference>
<evidence type="ECO:0000313" key="3">
    <source>
        <dbReference type="EMBL" id="SMG42997.1"/>
    </source>
</evidence>
<dbReference type="SUPFAM" id="SSF55073">
    <property type="entry name" value="Nucleotide cyclase"/>
    <property type="match status" value="1"/>
</dbReference>
<feature type="transmembrane region" description="Helical" evidence="1">
    <location>
        <begin position="183"/>
        <end position="204"/>
    </location>
</feature>
<dbReference type="Gene3D" id="3.30.70.270">
    <property type="match status" value="1"/>
</dbReference>
<dbReference type="GO" id="GO:0052621">
    <property type="term" value="F:diguanylate cyclase activity"/>
    <property type="evidence" value="ECO:0007669"/>
    <property type="project" value="TreeGrafter"/>
</dbReference>
<accession>A0A1X7KP44</accession>
<evidence type="ECO:0000256" key="1">
    <source>
        <dbReference type="SAM" id="Phobius"/>
    </source>
</evidence>
<dbReference type="InterPro" id="IPR050469">
    <property type="entry name" value="Diguanylate_Cyclase"/>
</dbReference>
<dbReference type="Proteomes" id="UP000193355">
    <property type="component" value="Unassembled WGS sequence"/>
</dbReference>
<dbReference type="EMBL" id="FXBB01000032">
    <property type="protein sequence ID" value="SMG42997.1"/>
    <property type="molecule type" value="Genomic_DNA"/>
</dbReference>
<feature type="transmembrane region" description="Helical" evidence="1">
    <location>
        <begin position="9"/>
        <end position="28"/>
    </location>
</feature>
<dbReference type="PANTHER" id="PTHR45138">
    <property type="entry name" value="REGULATORY COMPONENTS OF SENSORY TRANSDUCTION SYSTEM"/>
    <property type="match status" value="1"/>
</dbReference>